<keyword evidence="3 6" id="KW-0812">Transmembrane</keyword>
<evidence type="ECO:0000256" key="5">
    <source>
        <dbReference type="ARBA" id="ARBA00023136"/>
    </source>
</evidence>
<evidence type="ECO:0000313" key="8">
    <source>
        <dbReference type="EMBL" id="EAS47544.1"/>
    </source>
</evidence>
<protein>
    <submittedName>
        <fullName evidence="8">Membrane protein</fullName>
    </submittedName>
</protein>
<dbReference type="EMBL" id="AAPI01000002">
    <property type="protein sequence ID" value="EAS47544.1"/>
    <property type="molecule type" value="Genomic_DNA"/>
</dbReference>
<dbReference type="GO" id="GO:0016020">
    <property type="term" value="C:membrane"/>
    <property type="evidence" value="ECO:0007669"/>
    <property type="project" value="UniProtKB-SubCell"/>
</dbReference>
<organism evidence="8 9">
    <name type="scientific">gamma proteobacterium HTCC2207</name>
    <dbReference type="NCBI Taxonomy" id="314287"/>
    <lineage>
        <taxon>Bacteria</taxon>
        <taxon>Pseudomonadati</taxon>
        <taxon>Pseudomonadota</taxon>
        <taxon>Gammaproteobacteria</taxon>
        <taxon>Cellvibrionales</taxon>
        <taxon>Porticoccaceae</taxon>
        <taxon>SAR92 clade</taxon>
    </lineage>
</organism>
<sequence length="297" mass="32566">MNALNSALYLATILIWGSTWLAITYQLGEVDPLVSVIYRMALASGLLFIWCWLRDIPLRISTRDHRFMAAQGCFLFGLNYWTIYWSEVYLPSGLVAVIFSLLVFFNIINGRIFLNHPVTLSTVVGGLIGLTGICMLFYPEFALLSHSESNSNPNGALIGFGLAFVAVIFASLGNIVATRNGNTGISVWAINAWSIFYGTAILALIALVTGAEFSYGSTLEYSLSLIYLSVFGTILAFGAYLKLLINIGPSRAGYTSLIIPFVAIILSTLFEDYQWTLLAAGGFMLVALGNYIVLKRR</sequence>
<accession>Q1YTE3</accession>
<dbReference type="PANTHER" id="PTHR32322:SF2">
    <property type="entry name" value="EAMA DOMAIN-CONTAINING PROTEIN"/>
    <property type="match status" value="1"/>
</dbReference>
<dbReference type="AlphaFoldDB" id="Q1YTE3"/>
<dbReference type="InterPro" id="IPR037185">
    <property type="entry name" value="EmrE-like"/>
</dbReference>
<keyword evidence="5 6" id="KW-0472">Membrane</keyword>
<feature type="transmembrane region" description="Helical" evidence="6">
    <location>
        <begin position="33"/>
        <end position="53"/>
    </location>
</feature>
<evidence type="ECO:0000256" key="3">
    <source>
        <dbReference type="ARBA" id="ARBA00022692"/>
    </source>
</evidence>
<feature type="domain" description="EamA" evidence="7">
    <location>
        <begin position="8"/>
        <end position="137"/>
    </location>
</feature>
<dbReference type="OrthoDB" id="2352272at2"/>
<feature type="transmembrane region" description="Helical" evidence="6">
    <location>
        <begin position="188"/>
        <end position="209"/>
    </location>
</feature>
<evidence type="ECO:0000256" key="1">
    <source>
        <dbReference type="ARBA" id="ARBA00004141"/>
    </source>
</evidence>
<comment type="similarity">
    <text evidence="2">Belongs to the EamA transporter family.</text>
</comment>
<evidence type="ECO:0000313" key="9">
    <source>
        <dbReference type="Proteomes" id="UP000005555"/>
    </source>
</evidence>
<feature type="transmembrane region" description="Helical" evidence="6">
    <location>
        <begin position="221"/>
        <end position="240"/>
    </location>
</feature>
<comment type="caution">
    <text evidence="8">The sequence shown here is derived from an EMBL/GenBank/DDBJ whole genome shotgun (WGS) entry which is preliminary data.</text>
</comment>
<feature type="transmembrane region" description="Helical" evidence="6">
    <location>
        <begin position="120"/>
        <end position="138"/>
    </location>
</feature>
<feature type="transmembrane region" description="Helical" evidence="6">
    <location>
        <begin position="276"/>
        <end position="294"/>
    </location>
</feature>
<dbReference type="InterPro" id="IPR000620">
    <property type="entry name" value="EamA_dom"/>
</dbReference>
<comment type="subcellular location">
    <subcellularLocation>
        <location evidence="1">Membrane</location>
        <topology evidence="1">Multi-pass membrane protein</topology>
    </subcellularLocation>
</comment>
<feature type="transmembrane region" description="Helical" evidence="6">
    <location>
        <begin position="158"/>
        <end position="176"/>
    </location>
</feature>
<dbReference type="PANTHER" id="PTHR32322">
    <property type="entry name" value="INNER MEMBRANE TRANSPORTER"/>
    <property type="match status" value="1"/>
</dbReference>
<dbReference type="STRING" id="314287.GB2207_02032"/>
<name>Q1YTE3_9GAMM</name>
<evidence type="ECO:0000256" key="2">
    <source>
        <dbReference type="ARBA" id="ARBA00007362"/>
    </source>
</evidence>
<proteinExistence type="inferred from homology"/>
<feature type="transmembrane region" description="Helical" evidence="6">
    <location>
        <begin position="252"/>
        <end position="270"/>
    </location>
</feature>
<dbReference type="InterPro" id="IPR050638">
    <property type="entry name" value="AA-Vitamin_Transporters"/>
</dbReference>
<evidence type="ECO:0000256" key="6">
    <source>
        <dbReference type="SAM" id="Phobius"/>
    </source>
</evidence>
<dbReference type="eggNOG" id="COG0697">
    <property type="taxonomic scope" value="Bacteria"/>
</dbReference>
<gene>
    <name evidence="8" type="ORF">GB2207_02032</name>
</gene>
<feature type="domain" description="EamA" evidence="7">
    <location>
        <begin position="158"/>
        <end position="294"/>
    </location>
</feature>
<evidence type="ECO:0000259" key="7">
    <source>
        <dbReference type="Pfam" id="PF00892"/>
    </source>
</evidence>
<feature type="transmembrane region" description="Helical" evidence="6">
    <location>
        <begin position="7"/>
        <end position="27"/>
    </location>
</feature>
<feature type="transmembrane region" description="Helical" evidence="6">
    <location>
        <begin position="89"/>
        <end position="108"/>
    </location>
</feature>
<reference evidence="8 9" key="1">
    <citation type="submission" date="2006-03" db="EMBL/GenBank/DDBJ databases">
        <authorList>
            <person name="Giovannoni S.J."/>
            <person name="Cho J.-C."/>
            <person name="Ferriera S."/>
            <person name="Johnson J."/>
            <person name="Kravitz S."/>
            <person name="Halpern A."/>
            <person name="Remington K."/>
            <person name="Beeson K."/>
            <person name="Tran B."/>
            <person name="Rogers Y.-H."/>
            <person name="Friedman R."/>
            <person name="Venter J.C."/>
        </authorList>
    </citation>
    <scope>NUCLEOTIDE SEQUENCE [LARGE SCALE GENOMIC DNA]</scope>
    <source>
        <strain evidence="8 9">HTCC2207</strain>
    </source>
</reference>
<evidence type="ECO:0000256" key="4">
    <source>
        <dbReference type="ARBA" id="ARBA00022989"/>
    </source>
</evidence>
<keyword evidence="4 6" id="KW-1133">Transmembrane helix</keyword>
<keyword evidence="9" id="KW-1185">Reference proteome</keyword>
<dbReference type="Proteomes" id="UP000005555">
    <property type="component" value="Unassembled WGS sequence"/>
</dbReference>
<dbReference type="HOGENOM" id="CLU_033863_5_3_6"/>
<feature type="transmembrane region" description="Helical" evidence="6">
    <location>
        <begin position="65"/>
        <end position="83"/>
    </location>
</feature>
<dbReference type="SUPFAM" id="SSF103481">
    <property type="entry name" value="Multidrug resistance efflux transporter EmrE"/>
    <property type="match status" value="2"/>
</dbReference>
<dbReference type="Pfam" id="PF00892">
    <property type="entry name" value="EamA"/>
    <property type="match status" value="2"/>
</dbReference>